<dbReference type="Gene3D" id="3.10.20.90">
    <property type="entry name" value="Phosphatidylinositol 3-kinase Catalytic Subunit, Chain A, domain 1"/>
    <property type="match status" value="1"/>
</dbReference>
<dbReference type="EMBL" id="CAJOAX010001636">
    <property type="protein sequence ID" value="CAF3732997.1"/>
    <property type="molecule type" value="Genomic_DNA"/>
</dbReference>
<dbReference type="GO" id="GO:0035091">
    <property type="term" value="F:phosphatidylinositol binding"/>
    <property type="evidence" value="ECO:0007669"/>
    <property type="project" value="InterPro"/>
</dbReference>
<dbReference type="GO" id="GO:0006886">
    <property type="term" value="P:intracellular protein transport"/>
    <property type="evidence" value="ECO:0007669"/>
    <property type="project" value="TreeGrafter"/>
</dbReference>
<evidence type="ECO:0000313" key="6">
    <source>
        <dbReference type="EMBL" id="CAF3732997.1"/>
    </source>
</evidence>
<dbReference type="EMBL" id="CAJNOO010001137">
    <property type="protein sequence ID" value="CAF1103426.1"/>
    <property type="molecule type" value="Genomic_DNA"/>
</dbReference>
<dbReference type="Gene3D" id="1.20.80.60">
    <property type="match status" value="1"/>
</dbReference>
<dbReference type="Pfam" id="PF18116">
    <property type="entry name" value="SNX17_FERM_C"/>
    <property type="match status" value="1"/>
</dbReference>
<dbReference type="Gene3D" id="2.30.29.30">
    <property type="entry name" value="Pleckstrin-homology domain (PH domain)/Phosphotyrosine-binding domain (PTB)"/>
    <property type="match status" value="1"/>
</dbReference>
<evidence type="ECO:0000256" key="2">
    <source>
        <dbReference type="ARBA" id="ARBA00022448"/>
    </source>
</evidence>
<evidence type="ECO:0000256" key="1">
    <source>
        <dbReference type="ARBA" id="ARBA00010883"/>
    </source>
</evidence>
<evidence type="ECO:0000313" key="7">
    <source>
        <dbReference type="Proteomes" id="UP000663882"/>
    </source>
</evidence>
<dbReference type="Pfam" id="PF00787">
    <property type="entry name" value="PX"/>
    <property type="match status" value="1"/>
</dbReference>
<proteinExistence type="inferred from homology"/>
<organism evidence="5 7">
    <name type="scientific">Rotaria sordida</name>
    <dbReference type="NCBI Taxonomy" id="392033"/>
    <lineage>
        <taxon>Eukaryota</taxon>
        <taxon>Metazoa</taxon>
        <taxon>Spiralia</taxon>
        <taxon>Gnathifera</taxon>
        <taxon>Rotifera</taxon>
        <taxon>Eurotatoria</taxon>
        <taxon>Bdelloidea</taxon>
        <taxon>Philodinida</taxon>
        <taxon>Philodinidae</taxon>
        <taxon>Rotaria</taxon>
    </lineage>
</organism>
<dbReference type="Pfam" id="PF21273">
    <property type="entry name" value="SNX17-27-31_F1_FERM"/>
    <property type="match status" value="1"/>
</dbReference>
<protein>
    <recommendedName>
        <fullName evidence="4">PX domain-containing protein</fullName>
    </recommendedName>
</protein>
<dbReference type="Proteomes" id="UP000663823">
    <property type="component" value="Unassembled WGS sequence"/>
</dbReference>
<evidence type="ECO:0000256" key="3">
    <source>
        <dbReference type="ARBA" id="ARBA00022927"/>
    </source>
</evidence>
<dbReference type="GO" id="GO:0005769">
    <property type="term" value="C:early endosome"/>
    <property type="evidence" value="ECO:0007669"/>
    <property type="project" value="TreeGrafter"/>
</dbReference>
<dbReference type="InterPro" id="IPR048763">
    <property type="entry name" value="SNX17-31_FERM_F1"/>
</dbReference>
<gene>
    <name evidence="6" type="ORF">OTI717_LOCUS14557</name>
    <name evidence="5" type="ORF">RFH988_LOCUS19440</name>
</gene>
<keyword evidence="3" id="KW-0653">Protein transport</keyword>
<dbReference type="PANTHER" id="PTHR12431">
    <property type="entry name" value="SORTING NEXIN 17 AND 27"/>
    <property type="match status" value="1"/>
</dbReference>
<dbReference type="InterPro" id="IPR040842">
    <property type="entry name" value="SNX17/31_FERM"/>
</dbReference>
<dbReference type="PROSITE" id="PS50195">
    <property type="entry name" value="PX"/>
    <property type="match status" value="1"/>
</dbReference>
<evidence type="ECO:0000313" key="5">
    <source>
        <dbReference type="EMBL" id="CAF1103426.1"/>
    </source>
</evidence>
<accession>A0A814P9Z7</accession>
<name>A0A814P9Z7_9BILA</name>
<sequence length="439" mass="51697">MYFSIPDTTDISAKRSSNQHAFTLFNIHVNGNHHCSLRYSQLRAFNDELQRLFPVSMINIQPFPPKKFFNLSLREIDERRILLERYLQSVVQHKSLISSSYFDDFFLNAQRETFLSELVNKTYSEKINFTIYLLNQHKIIIENLSPYDNTSKLFDACANKIQLENEYLSYFSLFFYELKNNQLNIIRPLFSFESPYLSLEKALKLNENYCIVFKKTYWNLNYDFKLIDNRRTRNLLFIQSQYDIEQSEDLYPSDIYQQLNILYENNSFKEYILLSRTSKFYGYIILQQCSINDLITEKLSQCILTIGNNELLCCIINDDKKNTNLFTKEFSFKVTRIRCWKVNCAKQNVNIAFEYLIKKDTLQWITIYTEQAALVSTCLQSMVDEILANKVITTSSISISDSSNNRSNITNGLTTRTKSDLDRLNNNELFDKGDGDDDL</sequence>
<dbReference type="SUPFAM" id="SSF64268">
    <property type="entry name" value="PX domain"/>
    <property type="match status" value="1"/>
</dbReference>
<dbReference type="GO" id="GO:0032456">
    <property type="term" value="P:endocytic recycling"/>
    <property type="evidence" value="ECO:0007669"/>
    <property type="project" value="TreeGrafter"/>
</dbReference>
<dbReference type="OrthoDB" id="5772781at2759"/>
<dbReference type="AlphaFoldDB" id="A0A814P9Z7"/>
<dbReference type="Pfam" id="PF21271">
    <property type="entry name" value="SNX17-31_F2_FERM"/>
    <property type="match status" value="1"/>
</dbReference>
<comment type="caution">
    <text evidence="5">The sequence shown here is derived from an EMBL/GenBank/DDBJ whole genome shotgun (WGS) entry which is preliminary data.</text>
</comment>
<dbReference type="SMART" id="SM00312">
    <property type="entry name" value="PX"/>
    <property type="match status" value="1"/>
</dbReference>
<reference evidence="5" key="1">
    <citation type="submission" date="2021-02" db="EMBL/GenBank/DDBJ databases">
        <authorList>
            <person name="Nowell W R."/>
        </authorList>
    </citation>
    <scope>NUCLEOTIDE SEQUENCE</scope>
</reference>
<comment type="similarity">
    <text evidence="1">Belongs to the sorting nexin family.</text>
</comment>
<dbReference type="Proteomes" id="UP000663882">
    <property type="component" value="Unassembled WGS sequence"/>
</dbReference>
<dbReference type="InterPro" id="IPR001683">
    <property type="entry name" value="PX_dom"/>
</dbReference>
<dbReference type="InterPro" id="IPR036871">
    <property type="entry name" value="PX_dom_sf"/>
</dbReference>
<feature type="domain" description="PX" evidence="4">
    <location>
        <begin position="1"/>
        <end position="113"/>
    </location>
</feature>
<dbReference type="InterPro" id="IPR011993">
    <property type="entry name" value="PH-like_dom_sf"/>
</dbReference>
<dbReference type="PANTHER" id="PTHR12431:SF14">
    <property type="entry name" value="LD15323P"/>
    <property type="match status" value="1"/>
</dbReference>
<evidence type="ECO:0000259" key="4">
    <source>
        <dbReference type="PROSITE" id="PS50195"/>
    </source>
</evidence>
<keyword evidence="2" id="KW-0813">Transport</keyword>
<dbReference type="InterPro" id="IPR048767">
    <property type="entry name" value="SNX17-31_FERM_F2"/>
</dbReference>
<dbReference type="Gene3D" id="3.30.1520.10">
    <property type="entry name" value="Phox-like domain"/>
    <property type="match status" value="1"/>
</dbReference>